<evidence type="ECO:0000313" key="2">
    <source>
        <dbReference type="Proteomes" id="UP000053825"/>
    </source>
</evidence>
<proteinExistence type="predicted"/>
<organism evidence="1 2">
    <name type="scientific">Habropoda laboriosa</name>
    <dbReference type="NCBI Taxonomy" id="597456"/>
    <lineage>
        <taxon>Eukaryota</taxon>
        <taxon>Metazoa</taxon>
        <taxon>Ecdysozoa</taxon>
        <taxon>Arthropoda</taxon>
        <taxon>Hexapoda</taxon>
        <taxon>Insecta</taxon>
        <taxon>Pterygota</taxon>
        <taxon>Neoptera</taxon>
        <taxon>Endopterygota</taxon>
        <taxon>Hymenoptera</taxon>
        <taxon>Apocrita</taxon>
        <taxon>Aculeata</taxon>
        <taxon>Apoidea</taxon>
        <taxon>Anthophila</taxon>
        <taxon>Apidae</taxon>
        <taxon>Habropoda</taxon>
    </lineage>
</organism>
<sequence>MVLLELLQKLKEISNISYTFIIVKINKKCKQCTKLCSVSVLPGNMRISRRPLKI</sequence>
<reference evidence="2" key="1">
    <citation type="submission" date="2015-07" db="EMBL/GenBank/DDBJ databases">
        <title>The genome of Habropoda laboriosa.</title>
        <authorList>
            <person name="Pan H."/>
            <person name="Kapheim K."/>
        </authorList>
    </citation>
    <scope>NUCLEOTIDE SEQUENCE [LARGE SCALE GENOMIC DNA]</scope>
</reference>
<dbReference type="Proteomes" id="UP000053825">
    <property type="component" value="Unassembled WGS sequence"/>
</dbReference>
<protein>
    <submittedName>
        <fullName evidence="1">Uncharacterized protein</fullName>
    </submittedName>
</protein>
<name>A0A0L7QJN0_9HYME</name>
<evidence type="ECO:0000313" key="1">
    <source>
        <dbReference type="EMBL" id="KOC58784.1"/>
    </source>
</evidence>
<comment type="caution">
    <text evidence="1">The sequence shown here is derived from an EMBL/GenBank/DDBJ whole genome shotgun (WGS) entry which is preliminary data.</text>
</comment>
<dbReference type="AlphaFoldDB" id="A0A0L7QJN0"/>
<keyword evidence="2" id="KW-1185">Reference proteome</keyword>
<gene>
    <name evidence="1" type="ORF">WH47_00032</name>
</gene>
<accession>A0A0L7QJN0</accession>
<dbReference type="EMBL" id="LHQN01049946">
    <property type="protein sequence ID" value="KOC58784.1"/>
    <property type="molecule type" value="Genomic_DNA"/>
</dbReference>